<dbReference type="InterPro" id="IPR044861">
    <property type="entry name" value="IPNS-like_FE2OG_OXY"/>
</dbReference>
<dbReference type="InterPro" id="IPR050295">
    <property type="entry name" value="Plant_2OG-oxidoreductases"/>
</dbReference>
<evidence type="ECO:0000259" key="7">
    <source>
        <dbReference type="PROSITE" id="PS51471"/>
    </source>
</evidence>
<evidence type="ECO:0000313" key="8">
    <source>
        <dbReference type="EMBL" id="KAG5622237.1"/>
    </source>
</evidence>
<keyword evidence="3" id="KW-0847">Vitamin C</keyword>
<name>A0A9J6AC59_SOLCO</name>
<reference evidence="8 9" key="1">
    <citation type="submission" date="2020-09" db="EMBL/GenBank/DDBJ databases">
        <title>De no assembly of potato wild relative species, Solanum commersonii.</title>
        <authorList>
            <person name="Cho K."/>
        </authorList>
    </citation>
    <scope>NUCLEOTIDE SEQUENCE [LARGE SCALE GENOMIC DNA]</scope>
    <source>
        <strain evidence="8">LZ3.2</strain>
        <tissue evidence="8">Leaf</tissue>
    </source>
</reference>
<keyword evidence="5 6" id="KW-0408">Iron</keyword>
<dbReference type="Gene3D" id="2.60.120.330">
    <property type="entry name" value="B-lactam Antibiotic, Isopenicillin N Synthase, Chain"/>
    <property type="match status" value="2"/>
</dbReference>
<dbReference type="Pfam" id="PF03171">
    <property type="entry name" value="2OG-FeII_Oxy"/>
    <property type="match status" value="2"/>
</dbReference>
<dbReference type="GO" id="GO:0009805">
    <property type="term" value="P:coumarin biosynthetic process"/>
    <property type="evidence" value="ECO:0007669"/>
    <property type="project" value="UniProtKB-ARBA"/>
</dbReference>
<dbReference type="PROSITE" id="PS51471">
    <property type="entry name" value="FE2OG_OXY"/>
    <property type="match status" value="2"/>
</dbReference>
<comment type="caution">
    <text evidence="8">The sequence shown here is derived from an EMBL/GenBank/DDBJ whole genome shotgun (WGS) entry which is preliminary data.</text>
</comment>
<evidence type="ECO:0000256" key="2">
    <source>
        <dbReference type="ARBA" id="ARBA00022723"/>
    </source>
</evidence>
<dbReference type="GO" id="GO:0002238">
    <property type="term" value="P:response to molecule of fungal origin"/>
    <property type="evidence" value="ECO:0007669"/>
    <property type="project" value="UniProtKB-ARBA"/>
</dbReference>
<evidence type="ECO:0000256" key="5">
    <source>
        <dbReference type="ARBA" id="ARBA00023004"/>
    </source>
</evidence>
<accession>A0A9J6AC59</accession>
<dbReference type="Pfam" id="PF14226">
    <property type="entry name" value="DIOX_N"/>
    <property type="match status" value="1"/>
</dbReference>
<gene>
    <name evidence="8" type="ORF">H5410_007455</name>
</gene>
<dbReference type="GO" id="GO:0016706">
    <property type="term" value="F:2-oxoglutarate-dependent dioxygenase activity"/>
    <property type="evidence" value="ECO:0007669"/>
    <property type="project" value="UniProtKB-ARBA"/>
</dbReference>
<evidence type="ECO:0000256" key="3">
    <source>
        <dbReference type="ARBA" id="ARBA00022896"/>
    </source>
</evidence>
<dbReference type="OrthoDB" id="288590at2759"/>
<keyword evidence="2 6" id="KW-0479">Metal-binding</keyword>
<dbReference type="EMBL" id="JACXVP010000002">
    <property type="protein sequence ID" value="KAG5622237.1"/>
    <property type="molecule type" value="Genomic_DNA"/>
</dbReference>
<dbReference type="InterPro" id="IPR005123">
    <property type="entry name" value="Oxoglu/Fe-dep_dioxygenase_dom"/>
</dbReference>
<evidence type="ECO:0000256" key="4">
    <source>
        <dbReference type="ARBA" id="ARBA00023002"/>
    </source>
</evidence>
<dbReference type="GO" id="GO:0031418">
    <property type="term" value="F:L-ascorbic acid binding"/>
    <property type="evidence" value="ECO:0007669"/>
    <property type="project" value="UniProtKB-KW"/>
</dbReference>
<dbReference type="GO" id="GO:0046872">
    <property type="term" value="F:metal ion binding"/>
    <property type="evidence" value="ECO:0007669"/>
    <property type="project" value="UniProtKB-KW"/>
</dbReference>
<organism evidence="8 9">
    <name type="scientific">Solanum commersonii</name>
    <name type="common">Commerson's wild potato</name>
    <name type="synonym">Commerson's nightshade</name>
    <dbReference type="NCBI Taxonomy" id="4109"/>
    <lineage>
        <taxon>Eukaryota</taxon>
        <taxon>Viridiplantae</taxon>
        <taxon>Streptophyta</taxon>
        <taxon>Embryophyta</taxon>
        <taxon>Tracheophyta</taxon>
        <taxon>Spermatophyta</taxon>
        <taxon>Magnoliopsida</taxon>
        <taxon>eudicotyledons</taxon>
        <taxon>Gunneridae</taxon>
        <taxon>Pentapetalae</taxon>
        <taxon>asterids</taxon>
        <taxon>lamiids</taxon>
        <taxon>Solanales</taxon>
        <taxon>Solanaceae</taxon>
        <taxon>Solanoideae</taxon>
        <taxon>Solaneae</taxon>
        <taxon>Solanum</taxon>
    </lineage>
</organism>
<dbReference type="InterPro" id="IPR027443">
    <property type="entry name" value="IPNS-like_sf"/>
</dbReference>
<feature type="domain" description="Fe2OG dioxygenase" evidence="7">
    <location>
        <begin position="13"/>
        <end position="109"/>
    </location>
</feature>
<dbReference type="PANTHER" id="PTHR47991">
    <property type="entry name" value="OXOGLUTARATE/IRON-DEPENDENT DIOXYGENASE"/>
    <property type="match status" value="1"/>
</dbReference>
<keyword evidence="9" id="KW-1185">Reference proteome</keyword>
<dbReference type="Proteomes" id="UP000824120">
    <property type="component" value="Chromosome 2"/>
</dbReference>
<dbReference type="SUPFAM" id="SSF51197">
    <property type="entry name" value="Clavaminate synthase-like"/>
    <property type="match status" value="2"/>
</dbReference>
<proteinExistence type="inferred from homology"/>
<comment type="similarity">
    <text evidence="1 6">Belongs to the iron/ascorbate-dependent oxidoreductase family.</text>
</comment>
<dbReference type="InterPro" id="IPR026992">
    <property type="entry name" value="DIOX_N"/>
</dbReference>
<evidence type="ECO:0000256" key="1">
    <source>
        <dbReference type="ARBA" id="ARBA00008056"/>
    </source>
</evidence>
<protein>
    <recommendedName>
        <fullName evidence="7">Fe2OG dioxygenase domain-containing protein</fullName>
    </recommendedName>
</protein>
<dbReference type="AlphaFoldDB" id="A0A9J6AC59"/>
<sequence length="457" mass="52061">MDEEETRDLFSEGMQSMRMNYYPPCPEPDRVIGLSSHSDPGVLTILFQLNETEGLQVRKDDIWVPIKPLPNALIVNVGDMMENGSLLRHSINLESELGSANSLTGPHNPIFRRVSMHKYLQDFFARKLDRKSNLDFMKLMMEEARSRKLGGSLKVANVQELAKQQLAGVPPRYIRINDDENQLYNSSILLPHQLAPVIDMEIIKDDDDTELNRFHLACKEWGFFQLVNHGVSSSLMEKVKSEIKSFFDLPMEEKKKFEQEDGNVEGYGQVFVVSEERKDALEQYSTALKELAMKILYVMTRALGMKAEELNVLFEKDATQMMRINYYPPCPQPDRVNETERLQIKKDGAWIPVPYRPDAFVVNIGDILEIVTNGIYKSIEHRAILNKDKERISIATFLSPKLNGDLGPAASLLTPQSPAKYRRIGVADYFKGFISRELVGKSYIDTLRIGNGYDGSN</sequence>
<evidence type="ECO:0000313" key="9">
    <source>
        <dbReference type="Proteomes" id="UP000824120"/>
    </source>
</evidence>
<feature type="domain" description="Fe2OG dioxygenase" evidence="7">
    <location>
        <begin position="256"/>
        <end position="400"/>
    </location>
</feature>
<keyword evidence="4 6" id="KW-0560">Oxidoreductase</keyword>
<evidence type="ECO:0000256" key="6">
    <source>
        <dbReference type="RuleBase" id="RU003682"/>
    </source>
</evidence>